<sequence>MTQEFKAIGIEEARKLIEEGAVLLDIRDIQTYQMIRHANALHLTNDSVSHYLTTLEFESPILIVCYHGHSSQNVAQFFAESGFSAVFSVNGGMTAWAQLFPDDCIEGSL</sequence>
<dbReference type="OrthoDB" id="9811849at2"/>
<keyword evidence="1" id="KW-0963">Cytoplasm</keyword>
<dbReference type="GO" id="GO:0004792">
    <property type="term" value="F:thiosulfate-cyanide sulfurtransferase activity"/>
    <property type="evidence" value="ECO:0007669"/>
    <property type="project" value="InterPro"/>
</dbReference>
<dbReference type="Proteomes" id="UP000242642">
    <property type="component" value="Unassembled WGS sequence"/>
</dbReference>
<dbReference type="RefSeq" id="WP_093322018.1">
    <property type="nucleotide sequence ID" value="NZ_FOHV01000035.1"/>
</dbReference>
<dbReference type="InterPro" id="IPR050229">
    <property type="entry name" value="GlpE_sulfurtransferase"/>
</dbReference>
<keyword evidence="2 4" id="KW-0808">Transferase</keyword>
<reference evidence="5" key="1">
    <citation type="submission" date="2016-10" db="EMBL/GenBank/DDBJ databases">
        <authorList>
            <person name="Varghese N."/>
            <person name="Submissions S."/>
        </authorList>
    </citation>
    <scope>NUCLEOTIDE SEQUENCE [LARGE SCALE GENOMIC DNA]</scope>
    <source>
        <strain evidence="5">DSM 18579</strain>
    </source>
</reference>
<keyword evidence="5" id="KW-1185">Reference proteome</keyword>
<dbReference type="InterPro" id="IPR023695">
    <property type="entry name" value="Thiosulf_sulfurTrfase"/>
</dbReference>
<evidence type="ECO:0000256" key="2">
    <source>
        <dbReference type="ARBA" id="ARBA00022679"/>
    </source>
</evidence>
<protein>
    <submittedName>
        <fullName evidence="4">Thiosulfate sulfurtransferase</fullName>
    </submittedName>
</protein>
<name>A0A1I0F5H1_9GAMM</name>
<feature type="domain" description="Rhodanese" evidence="3">
    <location>
        <begin position="17"/>
        <end position="105"/>
    </location>
</feature>
<dbReference type="NCBIfam" id="NF001195">
    <property type="entry name" value="PRK00162.1"/>
    <property type="match status" value="1"/>
</dbReference>
<dbReference type="SUPFAM" id="SSF52821">
    <property type="entry name" value="Rhodanese/Cell cycle control phosphatase"/>
    <property type="match status" value="1"/>
</dbReference>
<dbReference type="PROSITE" id="PS50206">
    <property type="entry name" value="RHODANESE_3"/>
    <property type="match status" value="1"/>
</dbReference>
<dbReference type="STRING" id="1123402.SAMN02583745_02634"/>
<dbReference type="PANTHER" id="PTHR43031">
    <property type="entry name" value="FAD-DEPENDENT OXIDOREDUCTASE"/>
    <property type="match status" value="1"/>
</dbReference>
<evidence type="ECO:0000256" key="1">
    <source>
        <dbReference type="ARBA" id="ARBA00022490"/>
    </source>
</evidence>
<dbReference type="GO" id="GO:0005737">
    <property type="term" value="C:cytoplasm"/>
    <property type="evidence" value="ECO:0007669"/>
    <property type="project" value="InterPro"/>
</dbReference>
<dbReference type="Pfam" id="PF00581">
    <property type="entry name" value="Rhodanese"/>
    <property type="match status" value="1"/>
</dbReference>
<evidence type="ECO:0000259" key="3">
    <source>
        <dbReference type="PROSITE" id="PS50206"/>
    </source>
</evidence>
<dbReference type="EMBL" id="FOHV01000035">
    <property type="protein sequence ID" value="SET52668.1"/>
    <property type="molecule type" value="Genomic_DNA"/>
</dbReference>
<evidence type="ECO:0000313" key="4">
    <source>
        <dbReference type="EMBL" id="SET52668.1"/>
    </source>
</evidence>
<dbReference type="CDD" id="cd01444">
    <property type="entry name" value="GlpE_ST"/>
    <property type="match status" value="1"/>
</dbReference>
<dbReference type="PANTHER" id="PTHR43031:SF6">
    <property type="entry name" value="THIOSULFATE SULFURTRANSFERASE GLPE"/>
    <property type="match status" value="1"/>
</dbReference>
<dbReference type="AlphaFoldDB" id="A0A1I0F5H1"/>
<accession>A0A1I0F5H1</accession>
<evidence type="ECO:0000313" key="5">
    <source>
        <dbReference type="Proteomes" id="UP000242642"/>
    </source>
</evidence>
<dbReference type="InterPro" id="IPR001763">
    <property type="entry name" value="Rhodanese-like_dom"/>
</dbReference>
<dbReference type="Gene3D" id="3.40.250.10">
    <property type="entry name" value="Rhodanese-like domain"/>
    <property type="match status" value="1"/>
</dbReference>
<organism evidence="4 5">
    <name type="scientific">Thorsellia anophelis DSM 18579</name>
    <dbReference type="NCBI Taxonomy" id="1123402"/>
    <lineage>
        <taxon>Bacteria</taxon>
        <taxon>Pseudomonadati</taxon>
        <taxon>Pseudomonadota</taxon>
        <taxon>Gammaproteobacteria</taxon>
        <taxon>Enterobacterales</taxon>
        <taxon>Thorselliaceae</taxon>
        <taxon>Thorsellia</taxon>
    </lineage>
</organism>
<proteinExistence type="predicted"/>
<dbReference type="SMART" id="SM00450">
    <property type="entry name" value="RHOD"/>
    <property type="match status" value="1"/>
</dbReference>
<dbReference type="InterPro" id="IPR036873">
    <property type="entry name" value="Rhodanese-like_dom_sf"/>
</dbReference>
<gene>
    <name evidence="4" type="ORF">SAMN02583745_02634</name>
</gene>